<proteinExistence type="predicted"/>
<feature type="region of interest" description="Disordered" evidence="1">
    <location>
        <begin position="1"/>
        <end position="22"/>
    </location>
</feature>
<dbReference type="EMBL" id="VJZD01000020">
    <property type="protein sequence ID" value="MPY31151.1"/>
    <property type="molecule type" value="Genomic_DNA"/>
</dbReference>
<sequence>MTVGGHPRPEVVERTTTRTRTVTVPAPRPAVRSLIEIGQGQQRGWPREVEQHTAIIARIKELLAELAAPTEEFTDTETCS</sequence>
<gene>
    <name evidence="2" type="ORF">FNH09_07430</name>
</gene>
<feature type="compositionally biased region" description="Basic and acidic residues" evidence="1">
    <location>
        <begin position="7"/>
        <end position="16"/>
    </location>
</feature>
<evidence type="ECO:0000313" key="3">
    <source>
        <dbReference type="Proteomes" id="UP000325849"/>
    </source>
</evidence>
<protein>
    <submittedName>
        <fullName evidence="2">Uncharacterized protein</fullName>
    </submittedName>
</protein>
<name>A0A5N8V7A8_9ACTN</name>
<reference evidence="2 3" key="1">
    <citation type="submission" date="2019-07" db="EMBL/GenBank/DDBJ databases">
        <title>New species of Amycolatopsis and Streptomyces.</title>
        <authorList>
            <person name="Duangmal K."/>
            <person name="Teo W.F.A."/>
            <person name="Lipun K."/>
        </authorList>
    </citation>
    <scope>NUCLEOTIDE SEQUENCE [LARGE SCALE GENOMIC DNA]</scope>
    <source>
        <strain evidence="2 3">NBRC 109810</strain>
    </source>
</reference>
<dbReference type="RefSeq" id="WP_152885959.1">
    <property type="nucleotide sequence ID" value="NZ_VJZD01000020.1"/>
</dbReference>
<evidence type="ECO:0000313" key="2">
    <source>
        <dbReference type="EMBL" id="MPY31151.1"/>
    </source>
</evidence>
<dbReference type="AlphaFoldDB" id="A0A5N8V7A8"/>
<organism evidence="2 3">
    <name type="scientific">Streptomyces adustus</name>
    <dbReference type="NCBI Taxonomy" id="1609272"/>
    <lineage>
        <taxon>Bacteria</taxon>
        <taxon>Bacillati</taxon>
        <taxon>Actinomycetota</taxon>
        <taxon>Actinomycetes</taxon>
        <taxon>Kitasatosporales</taxon>
        <taxon>Streptomycetaceae</taxon>
        <taxon>Streptomyces</taxon>
    </lineage>
</organism>
<keyword evidence="3" id="KW-1185">Reference proteome</keyword>
<accession>A0A5N8V7A8</accession>
<comment type="caution">
    <text evidence="2">The sequence shown here is derived from an EMBL/GenBank/DDBJ whole genome shotgun (WGS) entry which is preliminary data.</text>
</comment>
<evidence type="ECO:0000256" key="1">
    <source>
        <dbReference type="SAM" id="MobiDB-lite"/>
    </source>
</evidence>
<dbReference type="Proteomes" id="UP000325849">
    <property type="component" value="Unassembled WGS sequence"/>
</dbReference>